<keyword evidence="8" id="KW-1185">Reference proteome</keyword>
<gene>
    <name evidence="7" type="ORF">CLH61_03725</name>
</gene>
<dbReference type="AlphaFoldDB" id="A0A2G1UP02"/>
<sequence>MSTATTLLKGSITRVSQTFISILVAFFMMPFLIHELGDHWYGIWTVVGSLAAAYHLFDMGMASAVTRYVSSAFGKKDNQEANSIINTALVIYVVIALIIILVSIAASYSSRLFFETGSDKDLVQTLVLIIGTSIALEFPFNALAGVANAKLRFHQVALTRIAMTLLGAGLTWWYISQGHGLLALAIITFVTARISNVLYLIICKSAFPGLKFSRKSASWESGRELFQYSAWSFVIAIAYQLRNNVDNFVVAGFLSAASVTHYAVGLRLVDYIAQFLGQATNMFVPIFTGYHAQGNNQELHSKLLFITRINLVLALIAGGGLVIFGQAFISRWMGPDYSDAYWVMVILLVGRMIGFANHPLNSAMYATNKHSIVAKIDIVEVIFNLMLSLILVQYLGLIGVALGTMIPLLLLRLFVLPLFACRAIEMPVKDYYLCMARPLIAICVPLVITFIWVRSSAQVTSYPEIIVSSIVMSFICAAAGMKLAFSPSERTELRKLIPGKKLKYLI</sequence>
<name>A0A2G1UP02_9GAMM</name>
<accession>A0A2G1UP02</accession>
<comment type="caution">
    <text evidence="7">The sequence shown here is derived from an EMBL/GenBank/DDBJ whole genome shotgun (WGS) entry which is preliminary data.</text>
</comment>
<dbReference type="PANTHER" id="PTHR30250:SF26">
    <property type="entry name" value="PSMA PROTEIN"/>
    <property type="match status" value="1"/>
</dbReference>
<evidence type="ECO:0000256" key="3">
    <source>
        <dbReference type="ARBA" id="ARBA00022692"/>
    </source>
</evidence>
<feature type="transmembrane region" description="Helical" evidence="6">
    <location>
        <begin position="465"/>
        <end position="485"/>
    </location>
</feature>
<comment type="subcellular location">
    <subcellularLocation>
        <location evidence="1">Cell membrane</location>
        <topology evidence="1">Multi-pass membrane protein</topology>
    </subcellularLocation>
</comment>
<feature type="transmembrane region" description="Helical" evidence="6">
    <location>
        <begin position="156"/>
        <end position="175"/>
    </location>
</feature>
<feature type="transmembrane region" description="Helical" evidence="6">
    <location>
        <begin position="84"/>
        <end position="106"/>
    </location>
</feature>
<feature type="transmembrane region" description="Helical" evidence="6">
    <location>
        <begin position="126"/>
        <end position="144"/>
    </location>
</feature>
<dbReference type="InterPro" id="IPR050833">
    <property type="entry name" value="Poly_Biosynth_Transport"/>
</dbReference>
<dbReference type="Proteomes" id="UP000231409">
    <property type="component" value="Unassembled WGS sequence"/>
</dbReference>
<keyword evidence="3 6" id="KW-0812">Transmembrane</keyword>
<dbReference type="EMBL" id="NTFH01000004">
    <property type="protein sequence ID" value="PHQ16208.1"/>
    <property type="molecule type" value="Genomic_DNA"/>
</dbReference>
<feature type="transmembrane region" description="Helical" evidence="6">
    <location>
        <begin position="309"/>
        <end position="329"/>
    </location>
</feature>
<feature type="transmembrane region" description="Helical" evidence="6">
    <location>
        <begin position="397"/>
        <end position="419"/>
    </location>
</feature>
<feature type="transmembrane region" description="Helical" evidence="6">
    <location>
        <begin position="39"/>
        <end position="57"/>
    </location>
</feature>
<evidence type="ECO:0000256" key="2">
    <source>
        <dbReference type="ARBA" id="ARBA00022475"/>
    </source>
</evidence>
<evidence type="ECO:0000256" key="4">
    <source>
        <dbReference type="ARBA" id="ARBA00022989"/>
    </source>
</evidence>
<feature type="transmembrane region" description="Helical" evidence="6">
    <location>
        <begin position="431"/>
        <end position="453"/>
    </location>
</feature>
<evidence type="ECO:0000313" key="8">
    <source>
        <dbReference type="Proteomes" id="UP000231409"/>
    </source>
</evidence>
<feature type="transmembrane region" description="Helical" evidence="6">
    <location>
        <begin position="181"/>
        <end position="204"/>
    </location>
</feature>
<feature type="transmembrane region" description="Helical" evidence="6">
    <location>
        <begin position="12"/>
        <end position="33"/>
    </location>
</feature>
<evidence type="ECO:0000256" key="6">
    <source>
        <dbReference type="SAM" id="Phobius"/>
    </source>
</evidence>
<keyword evidence="2" id="KW-1003">Cell membrane</keyword>
<reference evidence="7 8" key="1">
    <citation type="submission" date="2017-09" db="EMBL/GenBank/DDBJ databases">
        <title>The draft genome sequences of Marinobacter sp. PWS21.</title>
        <authorList>
            <person name="Cao J."/>
        </authorList>
    </citation>
    <scope>NUCLEOTIDE SEQUENCE [LARGE SCALE GENOMIC DNA]</scope>
    <source>
        <strain evidence="7 8">PWS21</strain>
    </source>
</reference>
<proteinExistence type="predicted"/>
<keyword evidence="4 6" id="KW-1133">Transmembrane helix</keyword>
<dbReference type="Pfam" id="PF13440">
    <property type="entry name" value="Polysacc_synt_3"/>
    <property type="match status" value="1"/>
</dbReference>
<evidence type="ECO:0000256" key="1">
    <source>
        <dbReference type="ARBA" id="ARBA00004651"/>
    </source>
</evidence>
<dbReference type="PANTHER" id="PTHR30250">
    <property type="entry name" value="PST FAMILY PREDICTED COLANIC ACID TRANSPORTER"/>
    <property type="match status" value="1"/>
</dbReference>
<feature type="transmembrane region" description="Helical" evidence="6">
    <location>
        <begin position="341"/>
        <end position="360"/>
    </location>
</feature>
<feature type="transmembrane region" description="Helical" evidence="6">
    <location>
        <begin position="372"/>
        <end position="391"/>
    </location>
</feature>
<organism evidence="7 8">
    <name type="scientific">Marinobacter profundi</name>
    <dbReference type="NCBI Taxonomy" id="2666256"/>
    <lineage>
        <taxon>Bacteria</taxon>
        <taxon>Pseudomonadati</taxon>
        <taxon>Pseudomonadota</taxon>
        <taxon>Gammaproteobacteria</taxon>
        <taxon>Pseudomonadales</taxon>
        <taxon>Marinobacteraceae</taxon>
        <taxon>Marinobacter</taxon>
    </lineage>
</organism>
<evidence type="ECO:0008006" key="9">
    <source>
        <dbReference type="Google" id="ProtNLM"/>
    </source>
</evidence>
<protein>
    <recommendedName>
        <fullName evidence="9">Polysaccharide biosynthesis protein C-terminal domain-containing protein</fullName>
    </recommendedName>
</protein>
<dbReference type="GO" id="GO:0005886">
    <property type="term" value="C:plasma membrane"/>
    <property type="evidence" value="ECO:0007669"/>
    <property type="project" value="UniProtKB-SubCell"/>
</dbReference>
<evidence type="ECO:0000256" key="5">
    <source>
        <dbReference type="ARBA" id="ARBA00023136"/>
    </source>
</evidence>
<evidence type="ECO:0000313" key="7">
    <source>
        <dbReference type="EMBL" id="PHQ16208.1"/>
    </source>
</evidence>
<keyword evidence="5 6" id="KW-0472">Membrane</keyword>